<dbReference type="AlphaFoldDB" id="A0A164JB28"/>
<evidence type="ECO:0000313" key="1">
    <source>
        <dbReference type="EMBL" id="KZS02172.1"/>
    </source>
</evidence>
<comment type="caution">
    <text evidence="1">The sequence shown here is derived from an EMBL/GenBank/DDBJ whole genome shotgun (WGS) entry which is preliminary data.</text>
</comment>
<feature type="non-terminal residue" evidence="1">
    <location>
        <position position="1"/>
    </location>
</feature>
<reference evidence="1 2" key="1">
    <citation type="submission" date="2016-03" db="EMBL/GenBank/DDBJ databases">
        <title>EvidentialGene: Evidence-directed Construction of Genes on Genomes.</title>
        <authorList>
            <person name="Gilbert D.G."/>
            <person name="Choi J.-H."/>
            <person name="Mockaitis K."/>
            <person name="Colbourne J."/>
            <person name="Pfrender M."/>
        </authorList>
    </citation>
    <scope>NUCLEOTIDE SEQUENCE [LARGE SCALE GENOMIC DNA]</scope>
    <source>
        <strain evidence="1 2">Xinb3</strain>
        <tissue evidence="1">Complete organism</tissue>
    </source>
</reference>
<feature type="non-terminal residue" evidence="1">
    <location>
        <position position="86"/>
    </location>
</feature>
<accession>A0A164JB28</accession>
<dbReference type="EMBL" id="LRGB01005102">
    <property type="protein sequence ID" value="KZS02172.1"/>
    <property type="molecule type" value="Genomic_DNA"/>
</dbReference>
<dbReference type="Proteomes" id="UP000076858">
    <property type="component" value="Unassembled WGS sequence"/>
</dbReference>
<organism evidence="1 2">
    <name type="scientific">Daphnia magna</name>
    <dbReference type="NCBI Taxonomy" id="35525"/>
    <lineage>
        <taxon>Eukaryota</taxon>
        <taxon>Metazoa</taxon>
        <taxon>Ecdysozoa</taxon>
        <taxon>Arthropoda</taxon>
        <taxon>Crustacea</taxon>
        <taxon>Branchiopoda</taxon>
        <taxon>Diplostraca</taxon>
        <taxon>Cladocera</taxon>
        <taxon>Anomopoda</taxon>
        <taxon>Daphniidae</taxon>
        <taxon>Daphnia</taxon>
    </lineage>
</organism>
<keyword evidence="2" id="KW-1185">Reference proteome</keyword>
<gene>
    <name evidence="1" type="ORF">APZ42_000892</name>
</gene>
<protein>
    <submittedName>
        <fullName evidence="1">Uncharacterized protein</fullName>
    </submittedName>
</protein>
<name>A0A164JB28_9CRUS</name>
<sequence length="86" mass="9492">SKEQTEPPADSAALLDERVIPRNLDWTVILILFSYRLANRSSIGSSKIPAVSFITLANVLYSPLSLRGAEVKMKFVNSFAFCSELS</sequence>
<evidence type="ECO:0000313" key="2">
    <source>
        <dbReference type="Proteomes" id="UP000076858"/>
    </source>
</evidence>
<proteinExistence type="predicted"/>